<accession>A0A2T8WM72</accession>
<name>A0A2T8WM72_SALET</name>
<dbReference type="Proteomes" id="UP000245551">
    <property type="component" value="Unassembled WGS sequence"/>
</dbReference>
<sequence length="141" mass="16390">MLMNNFFKIKTFLSTDKKYLFCNFCFSFGDVVVGDYNQVVLASTLRLSLEDLLFKLRRYKSIHIDEHNLAETFGSISDDIKNSILPTFIESFDGDFGILCYVNGKEFLILKKWQRSDLIKIEINKDAYINLIINALKEIPI</sequence>
<organism evidence="1 2">
    <name type="scientific">Salmonella enterica subsp. enterica serovar Gaminara</name>
    <dbReference type="NCBI Taxonomy" id="913070"/>
    <lineage>
        <taxon>Bacteria</taxon>
        <taxon>Pseudomonadati</taxon>
        <taxon>Pseudomonadota</taxon>
        <taxon>Gammaproteobacteria</taxon>
        <taxon>Enterobacterales</taxon>
        <taxon>Enterobacteriaceae</taxon>
        <taxon>Salmonella</taxon>
    </lineage>
</organism>
<comment type="caution">
    <text evidence="1">The sequence shown here is derived from an EMBL/GenBank/DDBJ whole genome shotgun (WGS) entry which is preliminary data.</text>
</comment>
<proteinExistence type="predicted"/>
<evidence type="ECO:0000313" key="2">
    <source>
        <dbReference type="Proteomes" id="UP000245551"/>
    </source>
</evidence>
<evidence type="ECO:0000313" key="1">
    <source>
        <dbReference type="EMBL" id="PVJ39494.1"/>
    </source>
</evidence>
<protein>
    <submittedName>
        <fullName evidence="1">Uncharacterized protein</fullName>
    </submittedName>
</protein>
<reference evidence="1 2" key="1">
    <citation type="submission" date="2018-04" db="EMBL/GenBank/DDBJ databases">
        <title>Serotype diversity and antimicrobial resistance among Salmonella enterica isolated from patients at an equine referral hospital.</title>
        <authorList>
            <person name="Leon I.M."/>
            <person name="Lawhon S.D."/>
            <person name="Norman K.N."/>
            <person name="Threadgill D.S."/>
            <person name="Ohta N."/>
            <person name="Vinasco J."/>
            <person name="Scott H.M."/>
        </authorList>
    </citation>
    <scope>NUCLEOTIDE SEQUENCE [LARGE SCALE GENOMIC DNA]</scope>
    <source>
        <strain evidence="1 2">230</strain>
    </source>
</reference>
<dbReference type="AlphaFoldDB" id="A0A2T8WM72"/>
<dbReference type="EMBL" id="QDLV01000084">
    <property type="protein sequence ID" value="PVJ39494.1"/>
    <property type="molecule type" value="Genomic_DNA"/>
</dbReference>
<gene>
    <name evidence="1" type="ORF">C4855_27610</name>
</gene>